<reference evidence="1 2" key="1">
    <citation type="submission" date="2017-06" db="EMBL/GenBank/DDBJ databases">
        <title>Genome sequencing of cyanobaciteial culture collection at National Institute for Environmental Studies (NIES).</title>
        <authorList>
            <person name="Hirose Y."/>
            <person name="Shimura Y."/>
            <person name="Fujisawa T."/>
            <person name="Nakamura Y."/>
            <person name="Kawachi M."/>
        </authorList>
    </citation>
    <scope>NUCLEOTIDE SEQUENCE [LARGE SCALE GENOMIC DNA]</scope>
    <source>
        <strain evidence="1 2">NIES-267</strain>
    </source>
</reference>
<dbReference type="AlphaFoldDB" id="A0A1Z4LST8"/>
<evidence type="ECO:0000313" key="1">
    <source>
        <dbReference type="EMBL" id="BAY84287.1"/>
    </source>
</evidence>
<dbReference type="Proteomes" id="UP000218418">
    <property type="component" value="Chromosome"/>
</dbReference>
<name>A0A1Z4LST8_9CYAN</name>
<accession>A0A1Z4LST8</accession>
<sequence length="37" mass="4399">MNCCKLRYLAIARYLRDLQPNAHWGATNEKIYSEGLW</sequence>
<proteinExistence type="predicted"/>
<dbReference type="EMBL" id="AP018227">
    <property type="protein sequence ID" value="BAY84287.1"/>
    <property type="molecule type" value="Genomic_DNA"/>
</dbReference>
<keyword evidence="2" id="KW-1185">Reference proteome</keyword>
<organism evidence="1 2">
    <name type="scientific">Calothrix parasitica NIES-267</name>
    <dbReference type="NCBI Taxonomy" id="1973488"/>
    <lineage>
        <taxon>Bacteria</taxon>
        <taxon>Bacillati</taxon>
        <taxon>Cyanobacteriota</taxon>
        <taxon>Cyanophyceae</taxon>
        <taxon>Nostocales</taxon>
        <taxon>Calotrichaceae</taxon>
        <taxon>Calothrix</taxon>
    </lineage>
</organism>
<evidence type="ECO:0000313" key="2">
    <source>
        <dbReference type="Proteomes" id="UP000218418"/>
    </source>
</evidence>
<protein>
    <submittedName>
        <fullName evidence="1">Uncharacterized protein</fullName>
    </submittedName>
</protein>
<gene>
    <name evidence="1" type="ORF">NIES267_37830</name>
</gene>